<organism evidence="1 2">
    <name type="scientific">Kitasatospora cineracea</name>
    <dbReference type="NCBI Taxonomy" id="88074"/>
    <lineage>
        <taxon>Bacteria</taxon>
        <taxon>Bacillati</taxon>
        <taxon>Actinomycetota</taxon>
        <taxon>Actinomycetes</taxon>
        <taxon>Kitasatosporales</taxon>
        <taxon>Streptomycetaceae</taxon>
        <taxon>Kitasatospora</taxon>
    </lineage>
</organism>
<dbReference type="Proteomes" id="UP000267408">
    <property type="component" value="Unassembled WGS sequence"/>
</dbReference>
<dbReference type="OrthoDB" id="4298976at2"/>
<name>A0A8G1UD06_9ACTN</name>
<sequence length="143" mass="14908">MGTIEVPGPEPEWADAAVPLLRGPHSNPAFQESLLAHALGTCRVIGGLRTPLAPLAARLRLTVERGWGGLGQVSAAMFRIERTTFGLSQDDGCDHTSVHVDRAVTDHDAALAVLLAALGLGSGALAFRGTVETGFEPCNGWTA</sequence>
<dbReference type="EMBL" id="RJVJ01000002">
    <property type="protein sequence ID" value="ROR37631.1"/>
    <property type="molecule type" value="Genomic_DNA"/>
</dbReference>
<gene>
    <name evidence="1" type="ORF">EDD39_5781</name>
</gene>
<dbReference type="AlphaFoldDB" id="A0A8G1UD06"/>
<reference evidence="1 2" key="1">
    <citation type="submission" date="2018-11" db="EMBL/GenBank/DDBJ databases">
        <title>Sequencing the genomes of 1000 actinobacteria strains.</title>
        <authorList>
            <person name="Klenk H.-P."/>
        </authorList>
    </citation>
    <scope>NUCLEOTIDE SEQUENCE [LARGE SCALE GENOMIC DNA]</scope>
    <source>
        <strain evidence="1 2">DSM 44780</strain>
    </source>
</reference>
<dbReference type="RefSeq" id="WP_123561680.1">
    <property type="nucleotide sequence ID" value="NZ_RJVJ01000002.1"/>
</dbReference>
<protein>
    <submittedName>
        <fullName evidence="1">Uncharacterized protein</fullName>
    </submittedName>
</protein>
<accession>A0A8G1UD06</accession>
<evidence type="ECO:0000313" key="1">
    <source>
        <dbReference type="EMBL" id="ROR37631.1"/>
    </source>
</evidence>
<evidence type="ECO:0000313" key="2">
    <source>
        <dbReference type="Proteomes" id="UP000267408"/>
    </source>
</evidence>
<comment type="caution">
    <text evidence="1">The sequence shown here is derived from an EMBL/GenBank/DDBJ whole genome shotgun (WGS) entry which is preliminary data.</text>
</comment>
<proteinExistence type="predicted"/>